<sequence length="71" mass="8053">MEKRTIEQLEAALDAVSKDLAPRVEELAQKSTNGVLTPEEHREYAEVVRLNDMLSLLKLQAEEVWTMRAAS</sequence>
<dbReference type="RefSeq" id="WP_104985586.1">
    <property type="nucleotide sequence ID" value="NZ_CP012673.1"/>
</dbReference>
<protein>
    <submittedName>
        <fullName evidence="1">Uncharacterized protein</fullName>
    </submittedName>
</protein>
<evidence type="ECO:0000313" key="2">
    <source>
        <dbReference type="Proteomes" id="UP000238348"/>
    </source>
</evidence>
<reference evidence="1 2" key="1">
    <citation type="submission" date="2015-09" db="EMBL/GenBank/DDBJ databases">
        <title>Sorangium comparison.</title>
        <authorList>
            <person name="Zaburannyi N."/>
            <person name="Bunk B."/>
            <person name="Overmann J."/>
            <person name="Mueller R."/>
        </authorList>
    </citation>
    <scope>NUCLEOTIDE SEQUENCE [LARGE SCALE GENOMIC DNA]</scope>
    <source>
        <strain evidence="1 2">So ce26</strain>
    </source>
</reference>
<dbReference type="OrthoDB" id="9853067at2"/>
<dbReference type="Proteomes" id="UP000238348">
    <property type="component" value="Chromosome"/>
</dbReference>
<accession>A0A2L0F7U7</accession>
<dbReference type="AlphaFoldDB" id="A0A2L0F7U7"/>
<organism evidence="1 2">
    <name type="scientific">Sorangium cellulosum</name>
    <name type="common">Polyangium cellulosum</name>
    <dbReference type="NCBI Taxonomy" id="56"/>
    <lineage>
        <taxon>Bacteria</taxon>
        <taxon>Pseudomonadati</taxon>
        <taxon>Myxococcota</taxon>
        <taxon>Polyangia</taxon>
        <taxon>Polyangiales</taxon>
        <taxon>Polyangiaceae</taxon>
        <taxon>Sorangium</taxon>
    </lineage>
</organism>
<name>A0A2L0F7U7_SORCE</name>
<proteinExistence type="predicted"/>
<evidence type="ECO:0000313" key="1">
    <source>
        <dbReference type="EMBL" id="AUX47592.1"/>
    </source>
</evidence>
<dbReference type="EMBL" id="CP012673">
    <property type="protein sequence ID" value="AUX47592.1"/>
    <property type="molecule type" value="Genomic_DNA"/>
</dbReference>
<gene>
    <name evidence="1" type="ORF">SOCE26_091140</name>
</gene>